<feature type="region of interest" description="Disordered" evidence="1">
    <location>
        <begin position="1"/>
        <end position="34"/>
    </location>
</feature>
<sequence length="120" mass="13406">DTTLDKAAHEYKRKEHNRKVDARRAKLKKVGRSAGKVWKYLGETKLAQQSSGGSKKKTTQKKKRSSSGKAKYVIRGGVAYKVAGSGKKRKRSSGKKKPKSKTRKKSSGGSYGFENKNNWF</sequence>
<comment type="caution">
    <text evidence="2">The sequence shown here is derived from an EMBL/GenBank/DDBJ whole genome shotgun (WGS) entry which is preliminary data.</text>
</comment>
<accession>X1ASR6</accession>
<feature type="compositionally biased region" description="Basic and acidic residues" evidence="1">
    <location>
        <begin position="1"/>
        <end position="24"/>
    </location>
</feature>
<feature type="compositionally biased region" description="Basic residues" evidence="1">
    <location>
        <begin position="54"/>
        <end position="66"/>
    </location>
</feature>
<evidence type="ECO:0000313" key="2">
    <source>
        <dbReference type="EMBL" id="GAG85775.1"/>
    </source>
</evidence>
<protein>
    <submittedName>
        <fullName evidence="2">Uncharacterized protein</fullName>
    </submittedName>
</protein>
<feature type="non-terminal residue" evidence="2">
    <location>
        <position position="1"/>
    </location>
</feature>
<dbReference type="AlphaFoldDB" id="X1ASR6"/>
<feature type="compositionally biased region" description="Basic residues" evidence="1">
    <location>
        <begin position="86"/>
        <end position="106"/>
    </location>
</feature>
<dbReference type="EMBL" id="BART01018090">
    <property type="protein sequence ID" value="GAG85775.1"/>
    <property type="molecule type" value="Genomic_DNA"/>
</dbReference>
<feature type="region of interest" description="Disordered" evidence="1">
    <location>
        <begin position="46"/>
        <end position="120"/>
    </location>
</feature>
<reference evidence="2" key="1">
    <citation type="journal article" date="2014" name="Front. Microbiol.">
        <title>High frequency of phylogenetically diverse reductive dehalogenase-homologous genes in deep subseafloor sedimentary metagenomes.</title>
        <authorList>
            <person name="Kawai M."/>
            <person name="Futagami T."/>
            <person name="Toyoda A."/>
            <person name="Takaki Y."/>
            <person name="Nishi S."/>
            <person name="Hori S."/>
            <person name="Arai W."/>
            <person name="Tsubouchi T."/>
            <person name="Morono Y."/>
            <person name="Uchiyama I."/>
            <person name="Ito T."/>
            <person name="Fujiyama A."/>
            <person name="Inagaki F."/>
            <person name="Takami H."/>
        </authorList>
    </citation>
    <scope>NUCLEOTIDE SEQUENCE</scope>
    <source>
        <strain evidence="2">Expedition CK06-06</strain>
    </source>
</reference>
<name>X1ASR6_9ZZZZ</name>
<gene>
    <name evidence="2" type="ORF">S01H4_34210</name>
</gene>
<proteinExistence type="predicted"/>
<evidence type="ECO:0000256" key="1">
    <source>
        <dbReference type="SAM" id="MobiDB-lite"/>
    </source>
</evidence>
<organism evidence="2">
    <name type="scientific">marine sediment metagenome</name>
    <dbReference type="NCBI Taxonomy" id="412755"/>
    <lineage>
        <taxon>unclassified sequences</taxon>
        <taxon>metagenomes</taxon>
        <taxon>ecological metagenomes</taxon>
    </lineage>
</organism>